<reference evidence="2" key="2">
    <citation type="submission" date="2022-01" db="EMBL/GenBank/DDBJ databases">
        <authorList>
            <person name="Hirooka S."/>
            <person name="Miyagishima S.Y."/>
        </authorList>
    </citation>
    <scope>NUCLEOTIDE SEQUENCE</scope>
    <source>
        <strain evidence="2">NBRC 102759</strain>
    </source>
</reference>
<proteinExistence type="predicted"/>
<dbReference type="OrthoDB" id="11017at2759"/>
<keyword evidence="3" id="KW-1185">Reference proteome</keyword>
<evidence type="ECO:0000313" key="3">
    <source>
        <dbReference type="Proteomes" id="UP001061958"/>
    </source>
</evidence>
<comment type="caution">
    <text evidence="2">The sequence shown here is derived from an EMBL/GenBank/DDBJ whole genome shotgun (WGS) entry which is preliminary data.</text>
</comment>
<reference evidence="2" key="1">
    <citation type="journal article" date="2022" name="Proc. Natl. Acad. Sci. U.S.A.">
        <title>Life cycle and functional genomics of the unicellular red alga Galdieria for elucidating algal and plant evolution and industrial use.</title>
        <authorList>
            <person name="Hirooka S."/>
            <person name="Itabashi T."/>
            <person name="Ichinose T.M."/>
            <person name="Onuma R."/>
            <person name="Fujiwara T."/>
            <person name="Yamashita S."/>
            <person name="Jong L.W."/>
            <person name="Tomita R."/>
            <person name="Iwane A.H."/>
            <person name="Miyagishima S.Y."/>
        </authorList>
    </citation>
    <scope>NUCLEOTIDE SEQUENCE</scope>
    <source>
        <strain evidence="2">NBRC 102759</strain>
    </source>
</reference>
<evidence type="ECO:0000313" key="1">
    <source>
        <dbReference type="EMBL" id="GJQ14691.1"/>
    </source>
</evidence>
<name>A0A9C7Q2D1_9RHOD</name>
<accession>A0A9C7Q2D1</accession>
<dbReference type="EMBL" id="BQMJ01000058">
    <property type="protein sequence ID" value="GJQ14691.1"/>
    <property type="molecule type" value="Genomic_DNA"/>
</dbReference>
<dbReference type="AlphaFoldDB" id="A0A9C7Q2D1"/>
<protein>
    <submittedName>
        <fullName evidence="2">Uncharacterized protein</fullName>
    </submittedName>
</protein>
<evidence type="ECO:0000313" key="2">
    <source>
        <dbReference type="EMBL" id="GJQ15223.1"/>
    </source>
</evidence>
<organism evidence="2 3">
    <name type="scientific">Galdieria partita</name>
    <dbReference type="NCBI Taxonomy" id="83374"/>
    <lineage>
        <taxon>Eukaryota</taxon>
        <taxon>Rhodophyta</taxon>
        <taxon>Bangiophyceae</taxon>
        <taxon>Galdieriales</taxon>
        <taxon>Galdieriaceae</taxon>
        <taxon>Galdieria</taxon>
    </lineage>
</organism>
<gene>
    <name evidence="1" type="ORF">GpartN1_g6482.t1</name>
    <name evidence="2" type="ORF">GpartN1_g7014.t1</name>
</gene>
<sequence length="104" mass="12153">MTTWETLLARLSRRISLLENLNGLEQDVSLASLYKETVKNTLPLLSECFQLLEQAHILDITEMDGDNQIDDILQHRIEQLQECNQKWKQWEELANVTQKSDGRI</sequence>
<dbReference type="EMBL" id="BQMJ01000066">
    <property type="protein sequence ID" value="GJQ15223.1"/>
    <property type="molecule type" value="Genomic_DNA"/>
</dbReference>
<dbReference type="Proteomes" id="UP001061958">
    <property type="component" value="Unassembled WGS sequence"/>
</dbReference>